<dbReference type="STRING" id="57577.A0A2K3KHS9"/>
<dbReference type="EMBL" id="ASHM01185842">
    <property type="protein sequence ID" value="PNX65845.1"/>
    <property type="molecule type" value="Genomic_DNA"/>
</dbReference>
<protein>
    <submittedName>
        <fullName evidence="2">U4/U6 small nuclear ribonucleoprotein Prp3</fullName>
    </submittedName>
</protein>
<reference evidence="2 3" key="1">
    <citation type="journal article" date="2014" name="Am. J. Bot.">
        <title>Genome assembly and annotation for red clover (Trifolium pratense; Fabaceae).</title>
        <authorList>
            <person name="Istvanek J."/>
            <person name="Jaros M."/>
            <person name="Krenek A."/>
            <person name="Repkova J."/>
        </authorList>
    </citation>
    <scope>NUCLEOTIDE SEQUENCE [LARGE SCALE GENOMIC DNA]</scope>
    <source>
        <strain evidence="3">cv. Tatra</strain>
        <tissue evidence="2">Young leaves</tissue>
    </source>
</reference>
<dbReference type="InterPro" id="IPR027104">
    <property type="entry name" value="Prp3"/>
</dbReference>
<name>A0A2K3KHS9_TRIPR</name>
<evidence type="ECO:0000313" key="3">
    <source>
        <dbReference type="Proteomes" id="UP000236291"/>
    </source>
</evidence>
<sequence>MKLFDDPNTLGILVSLYRINDLSNPDARFKIDRNAQYNHLTGCAVICDDIGVIVVEGNSKTIK</sequence>
<dbReference type="AlphaFoldDB" id="A0A2K3KHS9"/>
<organism evidence="2 3">
    <name type="scientific">Trifolium pratense</name>
    <name type="common">Red clover</name>
    <dbReference type="NCBI Taxonomy" id="57577"/>
    <lineage>
        <taxon>Eukaryota</taxon>
        <taxon>Viridiplantae</taxon>
        <taxon>Streptophyta</taxon>
        <taxon>Embryophyta</taxon>
        <taxon>Tracheophyta</taxon>
        <taxon>Spermatophyta</taxon>
        <taxon>Magnoliopsida</taxon>
        <taxon>eudicotyledons</taxon>
        <taxon>Gunneridae</taxon>
        <taxon>Pentapetalae</taxon>
        <taxon>rosids</taxon>
        <taxon>fabids</taxon>
        <taxon>Fabales</taxon>
        <taxon>Fabaceae</taxon>
        <taxon>Papilionoideae</taxon>
        <taxon>50 kb inversion clade</taxon>
        <taxon>NPAAA clade</taxon>
        <taxon>Hologalegina</taxon>
        <taxon>IRL clade</taxon>
        <taxon>Trifolieae</taxon>
        <taxon>Trifolium</taxon>
    </lineage>
</organism>
<dbReference type="PANTHER" id="PTHR14212">
    <property type="entry name" value="U4/U6-ASSOCIATED RNA SPLICING FACTOR-RELATED"/>
    <property type="match status" value="1"/>
</dbReference>
<dbReference type="Proteomes" id="UP000236291">
    <property type="component" value="Unassembled WGS sequence"/>
</dbReference>
<feature type="non-terminal residue" evidence="2">
    <location>
        <position position="63"/>
    </location>
</feature>
<dbReference type="InterPro" id="IPR010541">
    <property type="entry name" value="Prp3_C"/>
</dbReference>
<proteinExistence type="predicted"/>
<comment type="caution">
    <text evidence="2">The sequence shown here is derived from an EMBL/GenBank/DDBJ whole genome shotgun (WGS) entry which is preliminary data.</text>
</comment>
<dbReference type="Pfam" id="PF06544">
    <property type="entry name" value="Prp3_C"/>
    <property type="match status" value="1"/>
</dbReference>
<evidence type="ECO:0000259" key="1">
    <source>
        <dbReference type="Pfam" id="PF06544"/>
    </source>
</evidence>
<feature type="domain" description="Small nuclear ribonucleoprotein Prp3 C-terminal" evidence="1">
    <location>
        <begin position="16"/>
        <end position="63"/>
    </location>
</feature>
<gene>
    <name evidence="2" type="ORF">L195_g062799</name>
</gene>
<reference evidence="2 3" key="2">
    <citation type="journal article" date="2017" name="Front. Plant Sci.">
        <title>Gene Classification and Mining of Molecular Markers Useful in Red Clover (Trifolium pratense) Breeding.</title>
        <authorList>
            <person name="Istvanek J."/>
            <person name="Dluhosova J."/>
            <person name="Dluhos P."/>
            <person name="Patkova L."/>
            <person name="Nedelnik J."/>
            <person name="Repkova J."/>
        </authorList>
    </citation>
    <scope>NUCLEOTIDE SEQUENCE [LARGE SCALE GENOMIC DNA]</scope>
    <source>
        <strain evidence="3">cv. Tatra</strain>
        <tissue evidence="2">Young leaves</tissue>
    </source>
</reference>
<accession>A0A2K3KHS9</accession>
<keyword evidence="2" id="KW-0687">Ribonucleoprotein</keyword>
<dbReference type="PANTHER" id="PTHR14212:SF0">
    <property type="entry name" value="U4_U6 SMALL NUCLEAR RIBONUCLEOPROTEIN PRP3"/>
    <property type="match status" value="1"/>
</dbReference>
<dbReference type="GO" id="GO:0000398">
    <property type="term" value="P:mRNA splicing, via spliceosome"/>
    <property type="evidence" value="ECO:0007669"/>
    <property type="project" value="InterPro"/>
</dbReference>
<evidence type="ECO:0000313" key="2">
    <source>
        <dbReference type="EMBL" id="PNX65845.1"/>
    </source>
</evidence>
<dbReference type="GO" id="GO:0046540">
    <property type="term" value="C:U4/U6 x U5 tri-snRNP complex"/>
    <property type="evidence" value="ECO:0007669"/>
    <property type="project" value="InterPro"/>
</dbReference>